<dbReference type="PANTHER" id="PTHR34580:SF3">
    <property type="entry name" value="PROTEIN PAFB"/>
    <property type="match status" value="1"/>
</dbReference>
<dbReference type="InterPro" id="IPR036390">
    <property type="entry name" value="WH_DNA-bd_sf"/>
</dbReference>
<organism evidence="5 6">
    <name type="scientific">Naumannella halotolerans</name>
    <dbReference type="NCBI Taxonomy" id="993414"/>
    <lineage>
        <taxon>Bacteria</taxon>
        <taxon>Bacillati</taxon>
        <taxon>Actinomycetota</taxon>
        <taxon>Actinomycetes</taxon>
        <taxon>Propionibacteriales</taxon>
        <taxon>Propionibacteriaceae</taxon>
        <taxon>Naumannella</taxon>
    </lineage>
</organism>
<dbReference type="SUPFAM" id="SSF46785">
    <property type="entry name" value="Winged helix' DNA-binding domain"/>
    <property type="match status" value="1"/>
</dbReference>
<dbReference type="PROSITE" id="PS00894">
    <property type="entry name" value="HTH_DEOR_1"/>
    <property type="match status" value="1"/>
</dbReference>
<dbReference type="EMBL" id="SOAW01000002">
    <property type="protein sequence ID" value="TDT31313.1"/>
    <property type="molecule type" value="Genomic_DNA"/>
</dbReference>
<dbReference type="GO" id="GO:0003700">
    <property type="term" value="F:DNA-binding transcription factor activity"/>
    <property type="evidence" value="ECO:0007669"/>
    <property type="project" value="InterPro"/>
</dbReference>
<accession>A0A4R7J4P1</accession>
<feature type="domain" description="HTH deoR-type" evidence="4">
    <location>
        <begin position="4"/>
        <end position="59"/>
    </location>
</feature>
<evidence type="ECO:0000259" key="4">
    <source>
        <dbReference type="PROSITE" id="PS51000"/>
    </source>
</evidence>
<keyword evidence="6" id="KW-1185">Reference proteome</keyword>
<keyword evidence="1" id="KW-0805">Transcription regulation</keyword>
<dbReference type="PROSITE" id="PS51000">
    <property type="entry name" value="HTH_DEOR_2"/>
    <property type="match status" value="1"/>
</dbReference>
<dbReference type="Gene3D" id="1.10.10.10">
    <property type="entry name" value="Winged helix-like DNA-binding domain superfamily/Winged helix DNA-binding domain"/>
    <property type="match status" value="1"/>
</dbReference>
<evidence type="ECO:0000313" key="5">
    <source>
        <dbReference type="EMBL" id="TDT31313.1"/>
    </source>
</evidence>
<dbReference type="InterPro" id="IPR026881">
    <property type="entry name" value="WYL_dom"/>
</dbReference>
<dbReference type="PROSITE" id="PS52050">
    <property type="entry name" value="WYL"/>
    <property type="match status" value="1"/>
</dbReference>
<dbReference type="GO" id="GO:0003677">
    <property type="term" value="F:DNA binding"/>
    <property type="evidence" value="ECO:0007669"/>
    <property type="project" value="UniProtKB-KW"/>
</dbReference>
<dbReference type="InterPro" id="IPR018356">
    <property type="entry name" value="Tscrpt_reg_HTH_DeoR_CS"/>
</dbReference>
<protein>
    <submittedName>
        <fullName evidence="5">Putative DNA-binding transcriptional regulator YafY</fullName>
    </submittedName>
</protein>
<dbReference type="Pfam" id="PF13280">
    <property type="entry name" value="WYL"/>
    <property type="match status" value="1"/>
</dbReference>
<sequence>MSDTTSRALTLLNLLQTHRHWTGPELAGRLGVTERTIRRDVDRLRELGYRVESVPGALGGYRLEGGTAVPPLLLTDAEAVAIAIGLRVAATQRLIDGPETTLSALAKVEQVLPARLRTQVNALASAVQPAGLGQGTAVSTEVLAELAMACRDRERVRFRYVSAAGTQTERRVEPHTLAPADRHWYLLCFDLDRDDWRTFRVDRLSEVFHTRLTFQRRDLSPEMVADFLQVARAWQRQPVETEVVMELPLDQVKEHFGHWAQGASEESADRTRWPVGGADFRETMYGMSWIPAGVGYRTDLAEPARSELREVLVRMLAALDAPAPEPARAKDRPVG</sequence>
<evidence type="ECO:0000256" key="2">
    <source>
        <dbReference type="ARBA" id="ARBA00023125"/>
    </source>
</evidence>
<dbReference type="SMART" id="SM00420">
    <property type="entry name" value="HTH_DEOR"/>
    <property type="match status" value="1"/>
</dbReference>
<keyword evidence="2 5" id="KW-0238">DNA-binding</keyword>
<dbReference type="RefSeq" id="WP_133755600.1">
    <property type="nucleotide sequence ID" value="NZ_SOAW01000002.1"/>
</dbReference>
<evidence type="ECO:0000256" key="1">
    <source>
        <dbReference type="ARBA" id="ARBA00023015"/>
    </source>
</evidence>
<reference evidence="5 6" key="1">
    <citation type="submission" date="2019-03" db="EMBL/GenBank/DDBJ databases">
        <title>Genomic Encyclopedia of Archaeal and Bacterial Type Strains, Phase II (KMG-II): from individual species to whole genera.</title>
        <authorList>
            <person name="Goeker M."/>
        </authorList>
    </citation>
    <scope>NUCLEOTIDE SEQUENCE [LARGE SCALE GENOMIC DNA]</scope>
    <source>
        <strain evidence="5 6">DSM 24323</strain>
    </source>
</reference>
<dbReference type="Proteomes" id="UP000295371">
    <property type="component" value="Unassembled WGS sequence"/>
</dbReference>
<gene>
    <name evidence="5" type="ORF">CLV29_2729</name>
</gene>
<dbReference type="AlphaFoldDB" id="A0A4R7J4P1"/>
<name>A0A4R7J4P1_9ACTN</name>
<dbReference type="PANTHER" id="PTHR34580">
    <property type="match status" value="1"/>
</dbReference>
<keyword evidence="3" id="KW-0804">Transcription</keyword>
<dbReference type="Pfam" id="PF08279">
    <property type="entry name" value="HTH_11"/>
    <property type="match status" value="1"/>
</dbReference>
<comment type="caution">
    <text evidence="5">The sequence shown here is derived from an EMBL/GenBank/DDBJ whole genome shotgun (WGS) entry which is preliminary data.</text>
</comment>
<evidence type="ECO:0000313" key="6">
    <source>
        <dbReference type="Proteomes" id="UP000295371"/>
    </source>
</evidence>
<dbReference type="InterPro" id="IPR013196">
    <property type="entry name" value="HTH_11"/>
</dbReference>
<dbReference type="InterPro" id="IPR001034">
    <property type="entry name" value="DeoR_HTH"/>
</dbReference>
<evidence type="ECO:0000256" key="3">
    <source>
        <dbReference type="ARBA" id="ARBA00023163"/>
    </source>
</evidence>
<dbReference type="OrthoDB" id="8555652at2"/>
<dbReference type="InterPro" id="IPR051534">
    <property type="entry name" value="CBASS_pafABC_assoc_protein"/>
</dbReference>
<dbReference type="InterPro" id="IPR036388">
    <property type="entry name" value="WH-like_DNA-bd_sf"/>
</dbReference>
<proteinExistence type="predicted"/>